<dbReference type="Gene3D" id="1.10.260.40">
    <property type="entry name" value="lambda repressor-like DNA-binding domains"/>
    <property type="match status" value="1"/>
</dbReference>
<dbReference type="InterPro" id="IPR000843">
    <property type="entry name" value="HTH_LacI"/>
</dbReference>
<dbReference type="Pfam" id="PF00356">
    <property type="entry name" value="LacI"/>
    <property type="match status" value="1"/>
</dbReference>
<dbReference type="RefSeq" id="WP_184657735.1">
    <property type="nucleotide sequence ID" value="NZ_CP031518.1"/>
</dbReference>
<evidence type="ECO:0000313" key="6">
    <source>
        <dbReference type="Proteomes" id="UP000518887"/>
    </source>
</evidence>
<dbReference type="SUPFAM" id="SSF47413">
    <property type="entry name" value="lambda repressor-like DNA-binding domains"/>
    <property type="match status" value="1"/>
</dbReference>
<dbReference type="InterPro" id="IPR028082">
    <property type="entry name" value="Peripla_BP_I"/>
</dbReference>
<dbReference type="Gene3D" id="3.40.50.2300">
    <property type="match status" value="2"/>
</dbReference>
<organism evidence="5 6">
    <name type="scientific">Treponema ruminis</name>
    <dbReference type="NCBI Taxonomy" id="744515"/>
    <lineage>
        <taxon>Bacteria</taxon>
        <taxon>Pseudomonadati</taxon>
        <taxon>Spirochaetota</taxon>
        <taxon>Spirochaetia</taxon>
        <taxon>Spirochaetales</taxon>
        <taxon>Treponemataceae</taxon>
        <taxon>Treponema</taxon>
    </lineage>
</organism>
<proteinExistence type="predicted"/>
<keyword evidence="6" id="KW-1185">Reference proteome</keyword>
<dbReference type="CDD" id="cd01392">
    <property type="entry name" value="HTH_LacI"/>
    <property type="match status" value="1"/>
</dbReference>
<dbReference type="Pfam" id="PF13377">
    <property type="entry name" value="Peripla_BP_3"/>
    <property type="match status" value="1"/>
</dbReference>
<dbReference type="PANTHER" id="PTHR30146">
    <property type="entry name" value="LACI-RELATED TRANSCRIPTIONAL REPRESSOR"/>
    <property type="match status" value="1"/>
</dbReference>
<keyword evidence="1" id="KW-0805">Transcription regulation</keyword>
<accession>A0A7W8G7W1</accession>
<dbReference type="GO" id="GO:0003700">
    <property type="term" value="F:DNA-binding transcription factor activity"/>
    <property type="evidence" value="ECO:0007669"/>
    <property type="project" value="TreeGrafter"/>
</dbReference>
<evidence type="ECO:0000256" key="1">
    <source>
        <dbReference type="ARBA" id="ARBA00023015"/>
    </source>
</evidence>
<comment type="caution">
    <text evidence="5">The sequence shown here is derived from an EMBL/GenBank/DDBJ whole genome shotgun (WGS) entry which is preliminary data.</text>
</comment>
<dbReference type="AlphaFoldDB" id="A0A7W8G7W1"/>
<feature type="domain" description="HTH lacI-type" evidence="4">
    <location>
        <begin position="10"/>
        <end position="64"/>
    </location>
</feature>
<dbReference type="SUPFAM" id="SSF53822">
    <property type="entry name" value="Periplasmic binding protein-like I"/>
    <property type="match status" value="1"/>
</dbReference>
<dbReference type="Proteomes" id="UP000518887">
    <property type="component" value="Unassembled WGS sequence"/>
</dbReference>
<dbReference type="PROSITE" id="PS50932">
    <property type="entry name" value="HTH_LACI_2"/>
    <property type="match status" value="1"/>
</dbReference>
<dbReference type="GO" id="GO:0000976">
    <property type="term" value="F:transcription cis-regulatory region binding"/>
    <property type="evidence" value="ECO:0007669"/>
    <property type="project" value="TreeGrafter"/>
</dbReference>
<keyword evidence="2 5" id="KW-0238">DNA-binding</keyword>
<name>A0A7W8G7W1_9SPIR</name>
<dbReference type="EMBL" id="JACHFQ010000002">
    <property type="protein sequence ID" value="MBB5225450.1"/>
    <property type="molecule type" value="Genomic_DNA"/>
</dbReference>
<evidence type="ECO:0000256" key="3">
    <source>
        <dbReference type="ARBA" id="ARBA00023163"/>
    </source>
</evidence>
<evidence type="ECO:0000313" key="5">
    <source>
        <dbReference type="EMBL" id="MBB5225450.1"/>
    </source>
</evidence>
<dbReference type="InterPro" id="IPR046335">
    <property type="entry name" value="LacI/GalR-like_sensor"/>
</dbReference>
<dbReference type="PANTHER" id="PTHR30146:SF109">
    <property type="entry name" value="HTH-TYPE TRANSCRIPTIONAL REGULATOR GALS"/>
    <property type="match status" value="1"/>
</dbReference>
<protein>
    <submittedName>
        <fullName evidence="5">DNA-binding LacI/PurR family transcriptional regulator</fullName>
    </submittedName>
</protein>
<evidence type="ECO:0000259" key="4">
    <source>
        <dbReference type="PROSITE" id="PS50932"/>
    </source>
</evidence>
<keyword evidence="3" id="KW-0804">Transcription</keyword>
<dbReference type="InterPro" id="IPR010982">
    <property type="entry name" value="Lambda_DNA-bd_dom_sf"/>
</dbReference>
<evidence type="ECO:0000256" key="2">
    <source>
        <dbReference type="ARBA" id="ARBA00023125"/>
    </source>
</evidence>
<sequence>MSNRLHTNNFTMEDIALELGLSKSTVSRALSDSGRISIETKEKVRACAKKHGFKPNLVAKALAGQKTLNIVAIMPFEASASQMLFFHECLSGIVSRSSQDGYSILVSMTQEKDSGILERVLSNGKVDAAILTQLRHDDKTVELLKSHHLPFVVIGSGAGSDVVHVDSRMKESCAEFTRICTKNLKKDSQVLFVCGSLDVEANNNRLSGFLSGMEDSDSLQYAVCTEAADIEDEISLKSWNMILCSDDVICMQVLEYLEKEKIAVGKDVKVASFHDSLLLESHSPGITALHVDAFSLGSTAAELSLKILGEKEYDFVNYVDCSFQMRESTY</sequence>
<dbReference type="SMART" id="SM00354">
    <property type="entry name" value="HTH_LACI"/>
    <property type="match status" value="1"/>
</dbReference>
<reference evidence="5 6" key="1">
    <citation type="submission" date="2020-08" db="EMBL/GenBank/DDBJ databases">
        <title>Genomic Encyclopedia of Type Strains, Phase IV (KMG-IV): sequencing the most valuable type-strain genomes for metagenomic binning, comparative biology and taxonomic classification.</title>
        <authorList>
            <person name="Goeker M."/>
        </authorList>
    </citation>
    <scope>NUCLEOTIDE SEQUENCE [LARGE SCALE GENOMIC DNA]</scope>
    <source>
        <strain evidence="5 6">DSM 103462</strain>
    </source>
</reference>
<gene>
    <name evidence="5" type="ORF">HNP76_000794</name>
</gene>